<feature type="domain" description="DCD" evidence="1">
    <location>
        <begin position="21"/>
        <end position="60"/>
    </location>
</feature>
<dbReference type="AlphaFoldDB" id="A0A087U497"/>
<keyword evidence="3" id="KW-1185">Reference proteome</keyword>
<organism evidence="2 3">
    <name type="scientific">Stegodyphus mimosarum</name>
    <name type="common">African social velvet spider</name>
    <dbReference type="NCBI Taxonomy" id="407821"/>
    <lineage>
        <taxon>Eukaryota</taxon>
        <taxon>Metazoa</taxon>
        <taxon>Ecdysozoa</taxon>
        <taxon>Arthropoda</taxon>
        <taxon>Chelicerata</taxon>
        <taxon>Arachnida</taxon>
        <taxon>Araneae</taxon>
        <taxon>Araneomorphae</taxon>
        <taxon>Entelegynae</taxon>
        <taxon>Eresoidea</taxon>
        <taxon>Eresidae</taxon>
        <taxon>Stegodyphus</taxon>
    </lineage>
</organism>
<dbReference type="PROSITE" id="PS51222">
    <property type="entry name" value="DCD"/>
    <property type="match status" value="1"/>
</dbReference>
<name>A0A087U497_STEMI</name>
<protein>
    <recommendedName>
        <fullName evidence="1">DCD domain-containing protein</fullName>
    </recommendedName>
</protein>
<proteinExistence type="predicted"/>
<evidence type="ECO:0000259" key="1">
    <source>
        <dbReference type="PROSITE" id="PS51222"/>
    </source>
</evidence>
<evidence type="ECO:0000313" key="3">
    <source>
        <dbReference type="Proteomes" id="UP000054359"/>
    </source>
</evidence>
<evidence type="ECO:0000313" key="2">
    <source>
        <dbReference type="EMBL" id="KFM72186.1"/>
    </source>
</evidence>
<gene>
    <name evidence="2" type="ORF">X975_13451</name>
</gene>
<feature type="non-terminal residue" evidence="2">
    <location>
        <position position="60"/>
    </location>
</feature>
<sequence length="60" mass="6773">MLCEWMHGCLWILSRKGLRVSESLGAVRLCVSKTEKTCNESKAFTIPQNLIHVKNNLEVG</sequence>
<dbReference type="Proteomes" id="UP000054359">
    <property type="component" value="Unassembled WGS sequence"/>
</dbReference>
<accession>A0A087U497</accession>
<reference evidence="2 3" key="1">
    <citation type="submission" date="2013-11" db="EMBL/GenBank/DDBJ databases">
        <title>Genome sequencing of Stegodyphus mimosarum.</title>
        <authorList>
            <person name="Bechsgaard J."/>
        </authorList>
    </citation>
    <scope>NUCLEOTIDE SEQUENCE [LARGE SCALE GENOMIC DNA]</scope>
</reference>
<dbReference type="InterPro" id="IPR013989">
    <property type="entry name" value="Dev_and_cell_death_domain"/>
</dbReference>
<dbReference type="EMBL" id="KK118075">
    <property type="protein sequence ID" value="KFM72186.1"/>
    <property type="molecule type" value="Genomic_DNA"/>
</dbReference>